<gene>
    <name evidence="9" type="ORF">METZ01_LOCUS473071</name>
</gene>
<dbReference type="PANTHER" id="PTHR11451">
    <property type="entry name" value="THREONINE-TRNA LIGASE"/>
    <property type="match status" value="1"/>
</dbReference>
<keyword evidence="7" id="KW-0030">Aminoacyl-tRNA synthetase</keyword>
<dbReference type="SUPFAM" id="SSF55186">
    <property type="entry name" value="ThrRS/AlaRS common domain"/>
    <property type="match status" value="1"/>
</dbReference>
<organism evidence="9">
    <name type="scientific">marine metagenome</name>
    <dbReference type="NCBI Taxonomy" id="408172"/>
    <lineage>
        <taxon>unclassified sequences</taxon>
        <taxon>metagenomes</taxon>
        <taxon>ecological metagenomes</taxon>
    </lineage>
</organism>
<evidence type="ECO:0000259" key="8">
    <source>
        <dbReference type="PROSITE" id="PS50862"/>
    </source>
</evidence>
<keyword evidence="5" id="KW-0067">ATP-binding</keyword>
<dbReference type="GO" id="GO:0006435">
    <property type="term" value="P:threonyl-tRNA aminoacylation"/>
    <property type="evidence" value="ECO:0007669"/>
    <property type="project" value="TreeGrafter"/>
</dbReference>
<dbReference type="InterPro" id="IPR006195">
    <property type="entry name" value="aa-tRNA-synth_II"/>
</dbReference>
<accession>A0A383BJB9</accession>
<keyword evidence="4" id="KW-0862">Zinc</keyword>
<keyword evidence="2" id="KW-0479">Metal-binding</keyword>
<feature type="domain" description="Aminoacyl-transfer RNA synthetases class-II family profile" evidence="8">
    <location>
        <begin position="130"/>
        <end position="245"/>
    </location>
</feature>
<feature type="non-terminal residue" evidence="9">
    <location>
        <position position="245"/>
    </location>
</feature>
<feature type="non-terminal residue" evidence="9">
    <location>
        <position position="1"/>
    </location>
</feature>
<reference evidence="9" key="1">
    <citation type="submission" date="2018-05" db="EMBL/GenBank/DDBJ databases">
        <authorList>
            <person name="Lanie J.A."/>
            <person name="Ng W.-L."/>
            <person name="Kazmierczak K.M."/>
            <person name="Andrzejewski T.M."/>
            <person name="Davidsen T.M."/>
            <person name="Wayne K.J."/>
            <person name="Tettelin H."/>
            <person name="Glass J.I."/>
            <person name="Rusch D."/>
            <person name="Podicherti R."/>
            <person name="Tsui H.-C.T."/>
            <person name="Winkler M.E."/>
        </authorList>
    </citation>
    <scope>NUCLEOTIDE SEQUENCE</scope>
</reference>
<keyword evidence="1" id="KW-0436">Ligase</keyword>
<dbReference type="Pfam" id="PF00587">
    <property type="entry name" value="tRNA-synt_2b"/>
    <property type="match status" value="1"/>
</dbReference>
<dbReference type="InterPro" id="IPR018163">
    <property type="entry name" value="Thr/Ala-tRNA-synth_IIc_edit"/>
</dbReference>
<dbReference type="Pfam" id="PF07973">
    <property type="entry name" value="tRNA_SAD"/>
    <property type="match status" value="1"/>
</dbReference>
<dbReference type="PANTHER" id="PTHR11451:SF44">
    <property type="entry name" value="THREONINE--TRNA LIGASE, CHLOROPLASTIC_MITOCHONDRIAL 2"/>
    <property type="match status" value="1"/>
</dbReference>
<dbReference type="EMBL" id="UINC01201052">
    <property type="protein sequence ID" value="SVE20217.1"/>
    <property type="molecule type" value="Genomic_DNA"/>
</dbReference>
<evidence type="ECO:0000256" key="5">
    <source>
        <dbReference type="ARBA" id="ARBA00022840"/>
    </source>
</evidence>
<dbReference type="SUPFAM" id="SSF55681">
    <property type="entry name" value="Class II aaRS and biotin synthetases"/>
    <property type="match status" value="1"/>
</dbReference>
<evidence type="ECO:0000313" key="9">
    <source>
        <dbReference type="EMBL" id="SVE20217.1"/>
    </source>
</evidence>
<dbReference type="Gene3D" id="3.30.930.10">
    <property type="entry name" value="Bira Bifunctional Protein, Domain 2"/>
    <property type="match status" value="1"/>
</dbReference>
<evidence type="ECO:0000256" key="4">
    <source>
        <dbReference type="ARBA" id="ARBA00022833"/>
    </source>
</evidence>
<dbReference type="AlphaFoldDB" id="A0A383BJB9"/>
<evidence type="ECO:0000256" key="1">
    <source>
        <dbReference type="ARBA" id="ARBA00022598"/>
    </source>
</evidence>
<dbReference type="GO" id="GO:0004829">
    <property type="term" value="F:threonine-tRNA ligase activity"/>
    <property type="evidence" value="ECO:0007669"/>
    <property type="project" value="TreeGrafter"/>
</dbReference>
<dbReference type="GO" id="GO:0046872">
    <property type="term" value="F:metal ion binding"/>
    <property type="evidence" value="ECO:0007669"/>
    <property type="project" value="UniProtKB-KW"/>
</dbReference>
<name>A0A383BJB9_9ZZZZ</name>
<keyword evidence="3" id="KW-0547">Nucleotide-binding</keyword>
<dbReference type="InterPro" id="IPR012947">
    <property type="entry name" value="tRNA_SAD"/>
</dbReference>
<dbReference type="FunFam" id="3.30.54.20:FF:000002">
    <property type="entry name" value="Threonine--tRNA ligase"/>
    <property type="match status" value="1"/>
</dbReference>
<dbReference type="InterPro" id="IPR045864">
    <property type="entry name" value="aa-tRNA-synth_II/BPL/LPL"/>
</dbReference>
<keyword evidence="6" id="KW-0648">Protein biosynthesis</keyword>
<dbReference type="GO" id="GO:0005524">
    <property type="term" value="F:ATP binding"/>
    <property type="evidence" value="ECO:0007669"/>
    <property type="project" value="UniProtKB-KW"/>
</dbReference>
<evidence type="ECO:0000256" key="7">
    <source>
        <dbReference type="ARBA" id="ARBA00023146"/>
    </source>
</evidence>
<sequence length="245" mass="28777">PEDLVTLEQRMRDIVRRDEPITREVWSREEARDFFSSIGESYKAEIVSDLPESEILTVYRQGKFVDLCRGPHLPSTGKLGTAFKLTKIAGAYWRGDSRNEMLQRGYGTAWANEKDLKSHLARLEEAERRDHRRLGKELDLFHIQEEATGSVFWHGQGWTMFRLIESYMRSRLENNGYTEVKTPSLIDRTLWERSGHWDKFREHMFTASSEDRVLALKPMNCPGHVQIFRHGLKSYRDLPLRMAEF</sequence>
<evidence type="ECO:0000256" key="3">
    <source>
        <dbReference type="ARBA" id="ARBA00022741"/>
    </source>
</evidence>
<protein>
    <recommendedName>
        <fullName evidence="8">Aminoacyl-transfer RNA synthetases class-II family profile domain-containing protein</fullName>
    </recommendedName>
</protein>
<dbReference type="InterPro" id="IPR002314">
    <property type="entry name" value="aa-tRNA-synt_IIb"/>
</dbReference>
<dbReference type="PROSITE" id="PS50862">
    <property type="entry name" value="AA_TRNA_LIGASE_II"/>
    <property type="match status" value="1"/>
</dbReference>
<dbReference type="Gene3D" id="3.30.980.10">
    <property type="entry name" value="Threonyl-trna Synthetase, Chain A, domain 2"/>
    <property type="match status" value="1"/>
</dbReference>
<dbReference type="SMART" id="SM00863">
    <property type="entry name" value="tRNA_SAD"/>
    <property type="match status" value="1"/>
</dbReference>
<evidence type="ECO:0000256" key="2">
    <source>
        <dbReference type="ARBA" id="ARBA00022723"/>
    </source>
</evidence>
<evidence type="ECO:0000256" key="6">
    <source>
        <dbReference type="ARBA" id="ARBA00022917"/>
    </source>
</evidence>
<proteinExistence type="predicted"/>